<proteinExistence type="predicted"/>
<comment type="caution">
    <text evidence="1">The sequence shown here is derived from an EMBL/GenBank/DDBJ whole genome shotgun (WGS) entry which is preliminary data.</text>
</comment>
<feature type="non-terminal residue" evidence="1">
    <location>
        <position position="1"/>
    </location>
</feature>
<dbReference type="EMBL" id="BMAV01015557">
    <property type="protein sequence ID" value="GFY65571.1"/>
    <property type="molecule type" value="Genomic_DNA"/>
</dbReference>
<reference evidence="1" key="1">
    <citation type="submission" date="2020-08" db="EMBL/GenBank/DDBJ databases">
        <title>Multicomponent nature underlies the extraordinary mechanical properties of spider dragline silk.</title>
        <authorList>
            <person name="Kono N."/>
            <person name="Nakamura H."/>
            <person name="Mori M."/>
            <person name="Yoshida Y."/>
            <person name="Ohtoshi R."/>
            <person name="Malay A.D."/>
            <person name="Moran D.A.P."/>
            <person name="Tomita M."/>
            <person name="Numata K."/>
            <person name="Arakawa K."/>
        </authorList>
    </citation>
    <scope>NUCLEOTIDE SEQUENCE</scope>
</reference>
<accession>A0A8X7CGD3</accession>
<dbReference type="AlphaFoldDB" id="A0A8X7CGD3"/>
<keyword evidence="2" id="KW-1185">Reference proteome</keyword>
<sequence>MKSIPYLRNYGQQTGRTLRIFLLYTTLGTPRATVEKNVFQSAAPWVIVRCRYCRSKQIGRMEL</sequence>
<evidence type="ECO:0000313" key="1">
    <source>
        <dbReference type="EMBL" id="GFY65571.1"/>
    </source>
</evidence>
<evidence type="ECO:0000313" key="2">
    <source>
        <dbReference type="Proteomes" id="UP000886998"/>
    </source>
</evidence>
<protein>
    <submittedName>
        <fullName evidence="1">Uncharacterized protein</fullName>
    </submittedName>
</protein>
<gene>
    <name evidence="1" type="ORF">TNIN_372521</name>
</gene>
<name>A0A8X7CGD3_9ARAC</name>
<organism evidence="1 2">
    <name type="scientific">Trichonephila inaurata madagascariensis</name>
    <dbReference type="NCBI Taxonomy" id="2747483"/>
    <lineage>
        <taxon>Eukaryota</taxon>
        <taxon>Metazoa</taxon>
        <taxon>Ecdysozoa</taxon>
        <taxon>Arthropoda</taxon>
        <taxon>Chelicerata</taxon>
        <taxon>Arachnida</taxon>
        <taxon>Araneae</taxon>
        <taxon>Araneomorphae</taxon>
        <taxon>Entelegynae</taxon>
        <taxon>Araneoidea</taxon>
        <taxon>Nephilidae</taxon>
        <taxon>Trichonephila</taxon>
        <taxon>Trichonephila inaurata</taxon>
    </lineage>
</organism>
<dbReference type="Proteomes" id="UP000886998">
    <property type="component" value="Unassembled WGS sequence"/>
</dbReference>